<dbReference type="EMBL" id="PCWO01000029">
    <property type="protein sequence ID" value="PIR04914.1"/>
    <property type="molecule type" value="Genomic_DNA"/>
</dbReference>
<reference evidence="1 2" key="1">
    <citation type="submission" date="2017-09" db="EMBL/GenBank/DDBJ databases">
        <title>Depth-based differentiation of microbial function through sediment-hosted aquifers and enrichment of novel symbionts in the deep terrestrial subsurface.</title>
        <authorList>
            <person name="Probst A.J."/>
            <person name="Ladd B."/>
            <person name="Jarett J.K."/>
            <person name="Geller-Mcgrath D.E."/>
            <person name="Sieber C.M."/>
            <person name="Emerson J.B."/>
            <person name="Anantharaman K."/>
            <person name="Thomas B.C."/>
            <person name="Malmstrom R."/>
            <person name="Stieglmeier M."/>
            <person name="Klingl A."/>
            <person name="Woyke T."/>
            <person name="Ryan C.M."/>
            <person name="Banfield J.F."/>
        </authorList>
    </citation>
    <scope>NUCLEOTIDE SEQUENCE [LARGE SCALE GENOMIC DNA]</scope>
    <source>
        <strain evidence="1">CG11_big_fil_rev_8_21_14_0_20_35_14</strain>
    </source>
</reference>
<dbReference type="AlphaFoldDB" id="A0A2H0N7P8"/>
<dbReference type="Proteomes" id="UP000229893">
    <property type="component" value="Unassembled WGS sequence"/>
</dbReference>
<sequence>MNQERNVNFLMANLGSEVTRLINAKQKGDFKLLEDAKKRALVIWTEIELKENLKERKYELKILREVIEDISKKYSDLNLNYNNVKDYFLPFALRVIG</sequence>
<protein>
    <submittedName>
        <fullName evidence="1">Uncharacterized protein</fullName>
    </submittedName>
</protein>
<accession>A0A2H0N7P8</accession>
<organism evidence="1 2">
    <name type="scientific">Candidatus Liptonbacteria bacterium CG11_big_fil_rev_8_21_14_0_20_35_14</name>
    <dbReference type="NCBI Taxonomy" id="1974634"/>
    <lineage>
        <taxon>Bacteria</taxon>
        <taxon>Candidatus Liptoniibacteriota</taxon>
    </lineage>
</organism>
<proteinExistence type="predicted"/>
<name>A0A2H0N7P8_9BACT</name>
<evidence type="ECO:0000313" key="1">
    <source>
        <dbReference type="EMBL" id="PIR04914.1"/>
    </source>
</evidence>
<gene>
    <name evidence="1" type="ORF">COV57_01955</name>
</gene>
<evidence type="ECO:0000313" key="2">
    <source>
        <dbReference type="Proteomes" id="UP000229893"/>
    </source>
</evidence>
<comment type="caution">
    <text evidence="1">The sequence shown here is derived from an EMBL/GenBank/DDBJ whole genome shotgun (WGS) entry which is preliminary data.</text>
</comment>